<feature type="compositionally biased region" description="Basic residues" evidence="5">
    <location>
        <begin position="565"/>
        <end position="578"/>
    </location>
</feature>
<feature type="compositionally biased region" description="Low complexity" evidence="5">
    <location>
        <begin position="709"/>
        <end position="723"/>
    </location>
</feature>
<feature type="compositionally biased region" description="Polar residues" evidence="5">
    <location>
        <begin position="1"/>
        <end position="10"/>
    </location>
</feature>
<feature type="region of interest" description="Disordered" evidence="5">
    <location>
        <begin position="1"/>
        <end position="24"/>
    </location>
</feature>
<dbReference type="InterPro" id="IPR006709">
    <property type="entry name" value="SSU_processome_Utp14"/>
</dbReference>
<accession>A0ABN7A986</accession>
<feature type="compositionally biased region" description="Basic and acidic residues" evidence="5">
    <location>
        <begin position="393"/>
        <end position="422"/>
    </location>
</feature>
<evidence type="ECO:0000313" key="7">
    <source>
        <dbReference type="Proteomes" id="UP001307889"/>
    </source>
</evidence>
<dbReference type="PANTHER" id="PTHR14150">
    <property type="entry name" value="U3 SMALL NUCLEOLAR RNA-ASSOCIATED PROTEIN 14"/>
    <property type="match status" value="1"/>
</dbReference>
<evidence type="ECO:0000313" key="6">
    <source>
        <dbReference type="EMBL" id="BES87435.1"/>
    </source>
</evidence>
<feature type="compositionally biased region" description="Basic residues" evidence="5">
    <location>
        <begin position="724"/>
        <end position="733"/>
    </location>
</feature>
<evidence type="ECO:0000256" key="4">
    <source>
        <dbReference type="ARBA" id="ARBA00023242"/>
    </source>
</evidence>
<evidence type="ECO:0000256" key="2">
    <source>
        <dbReference type="ARBA" id="ARBA00007774"/>
    </source>
</evidence>
<name>A0ABN7A986_9HEMI</name>
<comment type="subcellular location">
    <subcellularLocation>
        <location evidence="1">Nucleus</location>
        <location evidence="1">Nucleolus</location>
    </subcellularLocation>
</comment>
<sequence length="873" mass="98484">MTVTTNSSMDAQDPIGDDLELNEDDIDDRSHKKLLNAVTQLYRKQRIAAPKRNEPSQQISEFNLTQPIKKRKLGAADLLLDLRQRAIHHQIANKVKSIQNKATPLPKPIEKFVSEKISRQTGYSTVRDELAEWEALVQKNRAADQLKFPLHDEKLKFERDANFLNTTKPSDLELKMAEVLKQGLAVQEGKPEESKEIANLSLEEVLQRRRMVAKMRARESYRIAKAVRQNKIKSKKYHRVLKRERIKKELKEFELLQKTDPEAALAKMETIERARAEERISLRHRNTGKWARGLAIRSKYDAEARAQLADNLRKSRELTNKAKSSMETDSEEEGYEDVDLSEEVATNKENPWVGQEDNEVASFVSGYRKFWNEQNKKRATEESAPGIVSSSESADRNEELEKLTKEPVEETSSKEITRKETVEPAAPEEASDLESKINGAVPSEGEVEEEEDREMKGSNVGKTEKKIRKRGRKTRKSRSVMEGPEEGVGEDVDKGTLEPERKGKKRIAVTSNSGQWVVEDDATSNPAERTNIVKARKPADKKKLIENLFEEVETLEGQRPPERRASRKKEGKKPIKRAKPTEKPSHLDLSFKQPKSLSVDESLIEMSGEGISSGLSDVRNLLKKVEDAHKPAEIKTNADIDPTNFLPVKTQKVDTAIPNLVDDADSDSGNENAQRLNLMEAFADDDIADEFRREKEEEEKGSKAKEVDLSLPGWGSWSGPGIAKKPRHARKAKFPAAPRKDTDKPTIIINDDLPKEFTSQQVSDLPPQFVNVATYESLIRAPIGDTWVPQAIHKTLAAPKVVTKAGAIIQPVDRSELAKKDDGAVEGMERRKPAKRHPRNRGETRKPAGKSNGISKKRKTTLKPQAKGKPRTR</sequence>
<evidence type="ECO:0000256" key="5">
    <source>
        <dbReference type="SAM" id="MobiDB-lite"/>
    </source>
</evidence>
<feature type="compositionally biased region" description="Basic and acidic residues" evidence="5">
    <location>
        <begin position="692"/>
        <end position="708"/>
    </location>
</feature>
<feature type="region of interest" description="Disordered" evidence="5">
    <location>
        <begin position="376"/>
        <end position="593"/>
    </location>
</feature>
<keyword evidence="3" id="KW-0597">Phosphoprotein</keyword>
<gene>
    <name evidence="6" type="ORF">NTJ_00241</name>
</gene>
<dbReference type="EMBL" id="AP028909">
    <property type="protein sequence ID" value="BES87435.1"/>
    <property type="molecule type" value="Genomic_DNA"/>
</dbReference>
<evidence type="ECO:0000256" key="3">
    <source>
        <dbReference type="ARBA" id="ARBA00022553"/>
    </source>
</evidence>
<organism evidence="6 7">
    <name type="scientific">Nesidiocoris tenuis</name>
    <dbReference type="NCBI Taxonomy" id="355587"/>
    <lineage>
        <taxon>Eukaryota</taxon>
        <taxon>Metazoa</taxon>
        <taxon>Ecdysozoa</taxon>
        <taxon>Arthropoda</taxon>
        <taxon>Hexapoda</taxon>
        <taxon>Insecta</taxon>
        <taxon>Pterygota</taxon>
        <taxon>Neoptera</taxon>
        <taxon>Paraneoptera</taxon>
        <taxon>Hemiptera</taxon>
        <taxon>Heteroptera</taxon>
        <taxon>Panheteroptera</taxon>
        <taxon>Cimicomorpha</taxon>
        <taxon>Miridae</taxon>
        <taxon>Dicyphina</taxon>
        <taxon>Nesidiocoris</taxon>
    </lineage>
</organism>
<keyword evidence="4" id="KW-0539">Nucleus</keyword>
<dbReference type="Proteomes" id="UP001307889">
    <property type="component" value="Chromosome 1"/>
</dbReference>
<feature type="compositionally biased region" description="Basic and acidic residues" evidence="5">
    <location>
        <begin position="815"/>
        <end position="831"/>
    </location>
</feature>
<feature type="region of interest" description="Disordered" evidence="5">
    <location>
        <begin position="692"/>
        <end position="747"/>
    </location>
</feature>
<feature type="compositionally biased region" description="Acidic residues" evidence="5">
    <location>
        <begin position="15"/>
        <end position="24"/>
    </location>
</feature>
<reference evidence="6 7" key="1">
    <citation type="submission" date="2023-09" db="EMBL/GenBank/DDBJ databases">
        <title>Nesidiocoris tenuis whole genome shotgun sequence.</title>
        <authorList>
            <person name="Shibata T."/>
            <person name="Shimoda M."/>
            <person name="Kobayashi T."/>
            <person name="Uehara T."/>
        </authorList>
    </citation>
    <scope>NUCLEOTIDE SEQUENCE [LARGE SCALE GENOMIC DNA]</scope>
    <source>
        <strain evidence="6 7">Japan</strain>
    </source>
</reference>
<dbReference type="Pfam" id="PF04615">
    <property type="entry name" value="Utp14"/>
    <property type="match status" value="1"/>
</dbReference>
<feature type="compositionally biased region" description="Basic and acidic residues" evidence="5">
    <location>
        <begin position="491"/>
        <end position="501"/>
    </location>
</feature>
<comment type="similarity">
    <text evidence="2">Belongs to the UTP14 family.</text>
</comment>
<dbReference type="PANTHER" id="PTHR14150:SF12">
    <property type="entry name" value="U3 SMALL NUCLEOLAR RNA-ASSOCIATED PROTEIN 14 HOMOLOG A"/>
    <property type="match status" value="1"/>
</dbReference>
<evidence type="ECO:0000256" key="1">
    <source>
        <dbReference type="ARBA" id="ARBA00004604"/>
    </source>
</evidence>
<keyword evidence="7" id="KW-1185">Reference proteome</keyword>
<feature type="region of interest" description="Disordered" evidence="5">
    <location>
        <begin position="815"/>
        <end position="873"/>
    </location>
</feature>
<protein>
    <submittedName>
        <fullName evidence="6">U3 small nucleolar RNA-associated protein 14</fullName>
    </submittedName>
</protein>
<feature type="compositionally biased region" description="Basic residues" evidence="5">
    <location>
        <begin position="465"/>
        <end position="478"/>
    </location>
</feature>
<proteinExistence type="inferred from homology"/>
<feature type="compositionally biased region" description="Basic residues" evidence="5">
    <location>
        <begin position="855"/>
        <end position="873"/>
    </location>
</feature>